<name>A0A7W6REF4_9PROT</name>
<keyword evidence="2 4" id="KW-0238">DNA-binding</keyword>
<dbReference type="PANTHER" id="PTHR30055:SF146">
    <property type="entry name" value="HTH-TYPE TRANSCRIPTIONAL DUAL REGULATOR CECR"/>
    <property type="match status" value="1"/>
</dbReference>
<dbReference type="PANTHER" id="PTHR30055">
    <property type="entry name" value="HTH-TYPE TRANSCRIPTIONAL REGULATOR RUTR"/>
    <property type="match status" value="1"/>
</dbReference>
<evidence type="ECO:0000256" key="4">
    <source>
        <dbReference type="PROSITE-ProRule" id="PRU00335"/>
    </source>
</evidence>
<accession>A0A7W6REF4</accession>
<evidence type="ECO:0000313" key="6">
    <source>
        <dbReference type="EMBL" id="MBB4266519.1"/>
    </source>
</evidence>
<keyword evidence="3" id="KW-0804">Transcription</keyword>
<evidence type="ECO:0000259" key="5">
    <source>
        <dbReference type="PROSITE" id="PS50977"/>
    </source>
</evidence>
<evidence type="ECO:0000256" key="3">
    <source>
        <dbReference type="ARBA" id="ARBA00023163"/>
    </source>
</evidence>
<dbReference type="Proteomes" id="UP000554286">
    <property type="component" value="Unassembled WGS sequence"/>
</dbReference>
<keyword evidence="7" id="KW-1185">Reference proteome</keyword>
<evidence type="ECO:0000256" key="1">
    <source>
        <dbReference type="ARBA" id="ARBA00023015"/>
    </source>
</evidence>
<dbReference type="SUPFAM" id="SSF46689">
    <property type="entry name" value="Homeodomain-like"/>
    <property type="match status" value="1"/>
</dbReference>
<dbReference type="InterPro" id="IPR036271">
    <property type="entry name" value="Tet_transcr_reg_TetR-rel_C_sf"/>
</dbReference>
<dbReference type="EMBL" id="JACIGK010000014">
    <property type="protein sequence ID" value="MBB4266519.1"/>
    <property type="molecule type" value="Genomic_DNA"/>
</dbReference>
<dbReference type="PROSITE" id="PS50977">
    <property type="entry name" value="HTH_TETR_2"/>
    <property type="match status" value="1"/>
</dbReference>
<dbReference type="SUPFAM" id="SSF48498">
    <property type="entry name" value="Tetracyclin repressor-like, C-terminal domain"/>
    <property type="match status" value="1"/>
</dbReference>
<feature type="DNA-binding region" description="H-T-H motif" evidence="4">
    <location>
        <begin position="40"/>
        <end position="59"/>
    </location>
</feature>
<reference evidence="6 7" key="1">
    <citation type="submission" date="2020-08" db="EMBL/GenBank/DDBJ databases">
        <title>Genome sequencing of Purple Non-Sulfur Bacteria from various extreme environments.</title>
        <authorList>
            <person name="Mayer M."/>
        </authorList>
    </citation>
    <scope>NUCLEOTIDE SEQUENCE [LARGE SCALE GENOMIC DNA]</scope>
    <source>
        <strain evidence="6 7">JA131</strain>
    </source>
</reference>
<gene>
    <name evidence="6" type="ORF">GGD89_002151</name>
</gene>
<proteinExistence type="predicted"/>
<dbReference type="RefSeq" id="WP_184045032.1">
    <property type="nucleotide sequence ID" value="NZ_JACIGK010000014.1"/>
</dbReference>
<comment type="caution">
    <text evidence="6">The sequence shown here is derived from an EMBL/GenBank/DDBJ whole genome shotgun (WGS) entry which is preliminary data.</text>
</comment>
<dbReference type="PRINTS" id="PR00455">
    <property type="entry name" value="HTHTETR"/>
</dbReference>
<dbReference type="Gene3D" id="1.10.357.10">
    <property type="entry name" value="Tetracycline Repressor, domain 2"/>
    <property type="match status" value="1"/>
</dbReference>
<dbReference type="GO" id="GO:0000976">
    <property type="term" value="F:transcription cis-regulatory region binding"/>
    <property type="evidence" value="ECO:0007669"/>
    <property type="project" value="TreeGrafter"/>
</dbReference>
<dbReference type="Gene3D" id="1.10.10.60">
    <property type="entry name" value="Homeodomain-like"/>
    <property type="match status" value="1"/>
</dbReference>
<sequence length="225" mass="25085">MSDRASRQAPRPSQLRADKRRAILDAAARTFMRDGFGLAGVDRIVEESGVSKRTLYAHFPSKEALFGAIIHEYCDVILTPLRQADLGDRDPRETLIALGRTFWDVLLSPEGLSLYRVVVAEAGRFPDLGRVFYESGHEPAARLLTAYIQAQVDDGVFRDVDSRRAAEGFFGLVRGYVHERALFHLTTEVDPDALEASLRFAADVFLHGLRRRDAEDHPSPHPAGT</sequence>
<dbReference type="InterPro" id="IPR039536">
    <property type="entry name" value="TetR_C_Proteobacteria"/>
</dbReference>
<dbReference type="AlphaFoldDB" id="A0A7W6REF4"/>
<keyword evidence="1" id="KW-0805">Transcription regulation</keyword>
<dbReference type="FunFam" id="1.10.10.60:FF:000141">
    <property type="entry name" value="TetR family transcriptional regulator"/>
    <property type="match status" value="1"/>
</dbReference>
<evidence type="ECO:0000313" key="7">
    <source>
        <dbReference type="Proteomes" id="UP000554286"/>
    </source>
</evidence>
<dbReference type="InterPro" id="IPR009057">
    <property type="entry name" value="Homeodomain-like_sf"/>
</dbReference>
<protein>
    <submittedName>
        <fullName evidence="6">AcrR family transcriptional regulator</fullName>
    </submittedName>
</protein>
<feature type="domain" description="HTH tetR-type" evidence="5">
    <location>
        <begin position="17"/>
        <end position="77"/>
    </location>
</feature>
<dbReference type="Pfam" id="PF00440">
    <property type="entry name" value="TetR_N"/>
    <property type="match status" value="1"/>
</dbReference>
<evidence type="ECO:0000256" key="2">
    <source>
        <dbReference type="ARBA" id="ARBA00023125"/>
    </source>
</evidence>
<organism evidence="6 7">
    <name type="scientific">Roseospira visakhapatnamensis</name>
    <dbReference type="NCBI Taxonomy" id="390880"/>
    <lineage>
        <taxon>Bacteria</taxon>
        <taxon>Pseudomonadati</taxon>
        <taxon>Pseudomonadota</taxon>
        <taxon>Alphaproteobacteria</taxon>
        <taxon>Rhodospirillales</taxon>
        <taxon>Rhodospirillaceae</taxon>
        <taxon>Roseospira</taxon>
    </lineage>
</organism>
<dbReference type="InterPro" id="IPR050109">
    <property type="entry name" value="HTH-type_TetR-like_transc_reg"/>
</dbReference>
<dbReference type="GO" id="GO:0003700">
    <property type="term" value="F:DNA-binding transcription factor activity"/>
    <property type="evidence" value="ECO:0007669"/>
    <property type="project" value="TreeGrafter"/>
</dbReference>
<dbReference type="InterPro" id="IPR001647">
    <property type="entry name" value="HTH_TetR"/>
</dbReference>
<dbReference type="Pfam" id="PF14246">
    <property type="entry name" value="TetR_C_7"/>
    <property type="match status" value="1"/>
</dbReference>